<dbReference type="EMBL" id="PJQY01000378">
    <property type="protein sequence ID" value="PQQ11909.1"/>
    <property type="molecule type" value="Genomic_DNA"/>
</dbReference>
<evidence type="ECO:0000313" key="3">
    <source>
        <dbReference type="Proteomes" id="UP000250321"/>
    </source>
</evidence>
<gene>
    <name evidence="1" type="ORF">Pyn_01030</name>
    <name evidence="2" type="ORF">Pyn_32938</name>
</gene>
<evidence type="ECO:0000313" key="1">
    <source>
        <dbReference type="EMBL" id="PQP98540.1"/>
    </source>
</evidence>
<protein>
    <submittedName>
        <fullName evidence="1">Uncharacterized protein</fullName>
    </submittedName>
</protein>
<sequence length="74" mass="8080">MLGGGYRIPLDFFQNGPFCSGLAHNTPYHSASHPSQTSRLAVSAARNGAFHRFFFNTSHTDTGALAELLQHLPH</sequence>
<dbReference type="Proteomes" id="UP000250321">
    <property type="component" value="Unassembled WGS sequence"/>
</dbReference>
<reference evidence="1 3" key="1">
    <citation type="submission" date="2018-02" db="EMBL/GenBank/DDBJ databases">
        <title>Draft genome of wild Prunus yedoensis var. nudiflora.</title>
        <authorList>
            <person name="Baek S."/>
            <person name="Kim J.-H."/>
            <person name="Choi K."/>
            <person name="Kim G.-B."/>
            <person name="Cho A."/>
            <person name="Jang H."/>
            <person name="Shin C.-H."/>
            <person name="Yu H.-J."/>
            <person name="Mun J.-H."/>
        </authorList>
    </citation>
    <scope>NUCLEOTIDE SEQUENCE [LARGE SCALE GENOMIC DNA]</scope>
    <source>
        <strain evidence="3">cv. Jeju island</strain>
        <tissue evidence="1">Leaf</tissue>
    </source>
</reference>
<proteinExistence type="predicted"/>
<organism evidence="1 3">
    <name type="scientific">Prunus yedoensis var. nudiflora</name>
    <dbReference type="NCBI Taxonomy" id="2094558"/>
    <lineage>
        <taxon>Eukaryota</taxon>
        <taxon>Viridiplantae</taxon>
        <taxon>Streptophyta</taxon>
        <taxon>Embryophyta</taxon>
        <taxon>Tracheophyta</taxon>
        <taxon>Spermatophyta</taxon>
        <taxon>Magnoliopsida</taxon>
        <taxon>eudicotyledons</taxon>
        <taxon>Gunneridae</taxon>
        <taxon>Pentapetalae</taxon>
        <taxon>rosids</taxon>
        <taxon>fabids</taxon>
        <taxon>Rosales</taxon>
        <taxon>Rosaceae</taxon>
        <taxon>Amygdaloideae</taxon>
        <taxon>Amygdaleae</taxon>
        <taxon>Prunus</taxon>
    </lineage>
</organism>
<dbReference type="EMBL" id="PJQY01001889">
    <property type="protein sequence ID" value="PQP98540.1"/>
    <property type="molecule type" value="Genomic_DNA"/>
</dbReference>
<dbReference type="AlphaFoldDB" id="A0A314Y2U5"/>
<comment type="caution">
    <text evidence="1">The sequence shown here is derived from an EMBL/GenBank/DDBJ whole genome shotgun (WGS) entry which is preliminary data.</text>
</comment>
<accession>A0A314Y2U5</accession>
<name>A0A314Y2U5_PRUYE</name>
<evidence type="ECO:0000313" key="2">
    <source>
        <dbReference type="EMBL" id="PQQ11909.1"/>
    </source>
</evidence>
<keyword evidence="3" id="KW-1185">Reference proteome</keyword>